<reference evidence="3" key="1">
    <citation type="journal article" date="2020" name="MBio">
        <title>Horizontal gene transfer to a defensive symbiont with a reduced genome amongst a multipartite beetle microbiome.</title>
        <authorList>
            <person name="Waterworth S.C."/>
            <person name="Florez L.V."/>
            <person name="Rees E.R."/>
            <person name="Hertweck C."/>
            <person name="Kaltenpoth M."/>
            <person name="Kwan J.C."/>
        </authorList>
    </citation>
    <scope>NUCLEOTIDE SEQUENCE [LARGE SCALE GENOMIC DNA]</scope>
</reference>
<dbReference type="Proteomes" id="UP000487117">
    <property type="component" value="Unassembled WGS sequence"/>
</dbReference>
<evidence type="ECO:0008006" key="4">
    <source>
        <dbReference type="Google" id="ProtNLM"/>
    </source>
</evidence>
<feature type="signal peptide" evidence="1">
    <location>
        <begin position="1"/>
        <end position="22"/>
    </location>
</feature>
<proteinExistence type="predicted"/>
<evidence type="ECO:0000256" key="1">
    <source>
        <dbReference type="SAM" id="SignalP"/>
    </source>
</evidence>
<dbReference type="EMBL" id="WNDS01000005">
    <property type="protein sequence ID" value="KAF1013402.1"/>
    <property type="molecule type" value="Genomic_DNA"/>
</dbReference>
<evidence type="ECO:0000313" key="2">
    <source>
        <dbReference type="EMBL" id="KAF1013402.1"/>
    </source>
</evidence>
<evidence type="ECO:0000313" key="3">
    <source>
        <dbReference type="Proteomes" id="UP000487117"/>
    </source>
</evidence>
<feature type="chain" id="PRO_5030878527" description="TonB-dependent receptor" evidence="1">
    <location>
        <begin position="23"/>
        <end position="104"/>
    </location>
</feature>
<comment type="caution">
    <text evidence="2">The sequence shown here is derived from an EMBL/GenBank/DDBJ whole genome shotgun (WGS) entry which is preliminary data.</text>
</comment>
<sequence>MNRCQRSALLALALCVALPAHATDAAADAGERSPTDLAAVRVQARQAGAQATQSGSFGDGEWKDTPASVNVLDRTLLDALQVRTLSELARSDASLGDSYAPVGY</sequence>
<name>A0A7V8FDT7_STEMA</name>
<keyword evidence="1" id="KW-0732">Signal</keyword>
<organism evidence="2 3">
    <name type="scientific">Stenotrophomonas maltophilia</name>
    <name type="common">Pseudomonas maltophilia</name>
    <name type="synonym">Xanthomonas maltophilia</name>
    <dbReference type="NCBI Taxonomy" id="40324"/>
    <lineage>
        <taxon>Bacteria</taxon>
        <taxon>Pseudomonadati</taxon>
        <taxon>Pseudomonadota</taxon>
        <taxon>Gammaproteobacteria</taxon>
        <taxon>Lysobacterales</taxon>
        <taxon>Lysobacteraceae</taxon>
        <taxon>Stenotrophomonas</taxon>
        <taxon>Stenotrophomonas maltophilia group</taxon>
    </lineage>
</organism>
<protein>
    <recommendedName>
        <fullName evidence="4">TonB-dependent receptor</fullName>
    </recommendedName>
</protein>
<accession>A0A7V8FDT7</accession>
<dbReference type="AlphaFoldDB" id="A0A7V8FDT7"/>
<gene>
    <name evidence="2" type="ORF">GAK31_03551</name>
</gene>